<comment type="caution">
    <text evidence="1">The sequence shown here is derived from an EMBL/GenBank/DDBJ whole genome shotgun (WGS) entry which is preliminary data.</text>
</comment>
<protein>
    <submittedName>
        <fullName evidence="1">Uncharacterized protein</fullName>
    </submittedName>
</protein>
<evidence type="ECO:0000313" key="1">
    <source>
        <dbReference type="EMBL" id="MFC6669234.1"/>
    </source>
</evidence>
<dbReference type="RefSeq" id="WP_379907809.1">
    <property type="nucleotide sequence ID" value="NZ_JBHSWE010000001.1"/>
</dbReference>
<reference evidence="2" key="1">
    <citation type="journal article" date="2019" name="Int. J. Syst. Evol. Microbiol.">
        <title>The Global Catalogue of Microorganisms (GCM) 10K type strain sequencing project: providing services to taxonomists for standard genome sequencing and annotation.</title>
        <authorList>
            <consortium name="The Broad Institute Genomics Platform"/>
            <consortium name="The Broad Institute Genome Sequencing Center for Infectious Disease"/>
            <person name="Wu L."/>
            <person name="Ma J."/>
        </authorList>
    </citation>
    <scope>NUCLEOTIDE SEQUENCE [LARGE SCALE GENOMIC DNA]</scope>
    <source>
        <strain evidence="2">NBRC 111756</strain>
    </source>
</reference>
<accession>A0ABW1ZVM4</accession>
<proteinExistence type="predicted"/>
<gene>
    <name evidence="1" type="ORF">ACFQDL_03305</name>
</gene>
<evidence type="ECO:0000313" key="2">
    <source>
        <dbReference type="Proteomes" id="UP001596422"/>
    </source>
</evidence>
<name>A0ABW1ZVM4_9GAMM</name>
<organism evidence="1 2">
    <name type="scientific">Marinobacterium aestuariivivens</name>
    <dbReference type="NCBI Taxonomy" id="1698799"/>
    <lineage>
        <taxon>Bacteria</taxon>
        <taxon>Pseudomonadati</taxon>
        <taxon>Pseudomonadota</taxon>
        <taxon>Gammaproteobacteria</taxon>
        <taxon>Oceanospirillales</taxon>
        <taxon>Oceanospirillaceae</taxon>
        <taxon>Marinobacterium</taxon>
    </lineage>
</organism>
<sequence length="53" mass="5607">MALAADCEVRPLVGIGSEIDTALERLYGEGQSQMGDILSEVAPGRRARRASSC</sequence>
<dbReference type="Proteomes" id="UP001596422">
    <property type="component" value="Unassembled WGS sequence"/>
</dbReference>
<dbReference type="EMBL" id="JBHSWE010000001">
    <property type="protein sequence ID" value="MFC6669234.1"/>
    <property type="molecule type" value="Genomic_DNA"/>
</dbReference>
<keyword evidence="2" id="KW-1185">Reference proteome</keyword>